<dbReference type="VEuPathDB" id="FungiDB:SCHCODRAFT_02606202"/>
<comment type="similarity">
    <text evidence="4">Belongs to the protein kinase superfamily.</text>
</comment>
<dbReference type="EMBL" id="GL377303">
    <property type="protein sequence ID" value="EFJ00274.1"/>
    <property type="molecule type" value="Genomic_DNA"/>
</dbReference>
<evidence type="ECO:0000256" key="2">
    <source>
        <dbReference type="ARBA" id="ARBA00022840"/>
    </source>
</evidence>
<evidence type="ECO:0000313" key="7">
    <source>
        <dbReference type="Proteomes" id="UP000007431"/>
    </source>
</evidence>
<dbReference type="Gene3D" id="3.30.200.20">
    <property type="entry name" value="Phosphorylase Kinase, domain 1"/>
    <property type="match status" value="1"/>
</dbReference>
<dbReference type="Proteomes" id="UP000007431">
    <property type="component" value="Unassembled WGS sequence"/>
</dbReference>
<dbReference type="PROSITE" id="PS00107">
    <property type="entry name" value="PROTEIN_KINASE_ATP"/>
    <property type="match status" value="1"/>
</dbReference>
<name>D8PWU2_SCHCM</name>
<protein>
    <recommendedName>
        <fullName evidence="5">Protein kinase domain-containing protein</fullName>
    </recommendedName>
</protein>
<dbReference type="Gene3D" id="1.10.510.10">
    <property type="entry name" value="Transferase(Phosphotransferase) domain 1"/>
    <property type="match status" value="1"/>
</dbReference>
<dbReference type="PROSITE" id="PS50011">
    <property type="entry name" value="PROTEIN_KINASE_DOM"/>
    <property type="match status" value="1"/>
</dbReference>
<sequence>MRSPISSTHYRLASDDDVVLPFLASANSNATLYDASASPGGYFTYTLPAQDGHQRSDSDMSINHRLNAHFVHEYQLEDELGSGGYGFVMTARHRKRGEEVAVKFIIKSKVPSYAWMQHEEVGQLPTEVMLLCFLDHPNIVKCKDLFEDSLYYYLVQELHGSPWQKETRLCARSSPKASATLSPLPGLCASSSHDSIPSSSSSSPATPFQSTMDLASVALLQEPPPFSPETKDDKTEEVILIPDPHLLQPARPTQRRRPSHDLFECIESSKHKRLPEDRARYVFAQVVDAVHYLDSQGVAHRDIKDENILIDSEYRVKLVDFGSASVIDPSQPRPFYSQFYGTTAYAASEILKKQKYQAAPAEVWTLGVLLSFLLTGNSPFPTVKEAVEGEIRLVDVPGLTLGEDVRDLLRRCLDPDPKTRATIADVKAHPWVTGEQDISTA</sequence>
<dbReference type="eggNOG" id="KOG1152">
    <property type="taxonomic scope" value="Eukaryota"/>
</dbReference>
<dbReference type="AlphaFoldDB" id="D8PWU2"/>
<keyword evidence="4" id="KW-0723">Serine/threonine-protein kinase</keyword>
<dbReference type="GO" id="GO:0004674">
    <property type="term" value="F:protein serine/threonine kinase activity"/>
    <property type="evidence" value="ECO:0007669"/>
    <property type="project" value="UniProtKB-KW"/>
</dbReference>
<dbReference type="FunFam" id="3.30.200.20:FF:000314">
    <property type="entry name" value="Serine/threonine protein kinase"/>
    <property type="match status" value="1"/>
</dbReference>
<evidence type="ECO:0000256" key="3">
    <source>
        <dbReference type="PROSITE-ProRule" id="PRU10141"/>
    </source>
</evidence>
<keyword evidence="7" id="KW-1185">Reference proteome</keyword>
<dbReference type="InterPro" id="IPR008271">
    <property type="entry name" value="Ser/Thr_kinase_AS"/>
</dbReference>
<dbReference type="PANTHER" id="PTHR24346">
    <property type="entry name" value="MAP/MICROTUBULE AFFINITY-REGULATING KINASE"/>
    <property type="match status" value="1"/>
</dbReference>
<feature type="domain" description="Protein kinase" evidence="5">
    <location>
        <begin position="74"/>
        <end position="432"/>
    </location>
</feature>
<evidence type="ECO:0000256" key="4">
    <source>
        <dbReference type="RuleBase" id="RU000304"/>
    </source>
</evidence>
<dbReference type="GO" id="GO:0035556">
    <property type="term" value="P:intracellular signal transduction"/>
    <property type="evidence" value="ECO:0007669"/>
    <property type="project" value="TreeGrafter"/>
</dbReference>
<accession>D8PWU2</accession>
<dbReference type="GO" id="GO:0005634">
    <property type="term" value="C:nucleus"/>
    <property type="evidence" value="ECO:0007669"/>
    <property type="project" value="TreeGrafter"/>
</dbReference>
<dbReference type="InParanoid" id="D8PWU2"/>
<keyword evidence="2 3" id="KW-0067">ATP-binding</keyword>
<organism evidence="7">
    <name type="scientific">Schizophyllum commune (strain H4-8 / FGSC 9210)</name>
    <name type="common">Split gill fungus</name>
    <dbReference type="NCBI Taxonomy" id="578458"/>
    <lineage>
        <taxon>Eukaryota</taxon>
        <taxon>Fungi</taxon>
        <taxon>Dikarya</taxon>
        <taxon>Basidiomycota</taxon>
        <taxon>Agaricomycotina</taxon>
        <taxon>Agaricomycetes</taxon>
        <taxon>Agaricomycetidae</taxon>
        <taxon>Agaricales</taxon>
        <taxon>Schizophyllaceae</taxon>
        <taxon>Schizophyllum</taxon>
    </lineage>
</organism>
<evidence type="ECO:0000259" key="5">
    <source>
        <dbReference type="PROSITE" id="PS50011"/>
    </source>
</evidence>
<keyword evidence="4" id="KW-0808">Transferase</keyword>
<dbReference type="GO" id="GO:0045719">
    <property type="term" value="P:negative regulation of glycogen biosynthetic process"/>
    <property type="evidence" value="ECO:0007669"/>
    <property type="project" value="TreeGrafter"/>
</dbReference>
<dbReference type="GO" id="GO:0005829">
    <property type="term" value="C:cytosol"/>
    <property type="evidence" value="ECO:0007669"/>
    <property type="project" value="TreeGrafter"/>
</dbReference>
<dbReference type="STRING" id="578458.D8PWU2"/>
<evidence type="ECO:0000313" key="6">
    <source>
        <dbReference type="EMBL" id="EFJ00274.1"/>
    </source>
</evidence>
<dbReference type="HOGENOM" id="CLU_000288_63_0_1"/>
<dbReference type="GO" id="GO:0005524">
    <property type="term" value="F:ATP binding"/>
    <property type="evidence" value="ECO:0007669"/>
    <property type="project" value="UniProtKB-UniRule"/>
</dbReference>
<dbReference type="OMA" id="CIERHHN"/>
<dbReference type="InterPro" id="IPR011009">
    <property type="entry name" value="Kinase-like_dom_sf"/>
</dbReference>
<dbReference type="Pfam" id="PF00069">
    <property type="entry name" value="Pkinase"/>
    <property type="match status" value="2"/>
</dbReference>
<proteinExistence type="inferred from homology"/>
<dbReference type="InterPro" id="IPR000719">
    <property type="entry name" value="Prot_kinase_dom"/>
</dbReference>
<gene>
    <name evidence="6" type="ORF">SCHCODRAFT_81365</name>
</gene>
<dbReference type="SUPFAM" id="SSF56112">
    <property type="entry name" value="Protein kinase-like (PK-like)"/>
    <property type="match status" value="2"/>
</dbReference>
<dbReference type="SMART" id="SM00220">
    <property type="entry name" value="S_TKc"/>
    <property type="match status" value="1"/>
</dbReference>
<reference evidence="6 7" key="1">
    <citation type="journal article" date="2010" name="Nat. Biotechnol.">
        <title>Genome sequence of the model mushroom Schizophyllum commune.</title>
        <authorList>
            <person name="Ohm R.A."/>
            <person name="de Jong J.F."/>
            <person name="Lugones L.G."/>
            <person name="Aerts A."/>
            <person name="Kothe E."/>
            <person name="Stajich J.E."/>
            <person name="de Vries R.P."/>
            <person name="Record E."/>
            <person name="Levasseur A."/>
            <person name="Baker S.E."/>
            <person name="Bartholomew K.A."/>
            <person name="Coutinho P.M."/>
            <person name="Erdmann S."/>
            <person name="Fowler T.J."/>
            <person name="Gathman A.C."/>
            <person name="Lombard V."/>
            <person name="Henrissat B."/>
            <person name="Knabe N."/>
            <person name="Kuees U."/>
            <person name="Lilly W.W."/>
            <person name="Lindquist E."/>
            <person name="Lucas S."/>
            <person name="Magnuson J.K."/>
            <person name="Piumi F."/>
            <person name="Raudaskoski M."/>
            <person name="Salamov A."/>
            <person name="Schmutz J."/>
            <person name="Schwarze F.W.M.R."/>
            <person name="vanKuyk P.A."/>
            <person name="Horton J.S."/>
            <person name="Grigoriev I.V."/>
            <person name="Woesten H.A.B."/>
        </authorList>
    </citation>
    <scope>NUCLEOTIDE SEQUENCE [LARGE SCALE GENOMIC DNA]</scope>
    <source>
        <strain evidence="7">H4-8 / FGSC 9210</strain>
    </source>
</reference>
<evidence type="ECO:0000256" key="1">
    <source>
        <dbReference type="ARBA" id="ARBA00022741"/>
    </source>
</evidence>
<dbReference type="InterPro" id="IPR017441">
    <property type="entry name" value="Protein_kinase_ATP_BS"/>
</dbReference>
<keyword evidence="1 3" id="KW-0547">Nucleotide-binding</keyword>
<keyword evidence="4" id="KW-0418">Kinase</keyword>
<dbReference type="PROSITE" id="PS00108">
    <property type="entry name" value="PROTEIN_KINASE_ST"/>
    <property type="match status" value="1"/>
</dbReference>
<feature type="binding site" evidence="3">
    <location>
        <position position="107"/>
    </location>
    <ligand>
        <name>ATP</name>
        <dbReference type="ChEBI" id="CHEBI:30616"/>
    </ligand>
</feature>
<dbReference type="PANTHER" id="PTHR24346:SF72">
    <property type="entry name" value="CAMK PROTEIN KINASE"/>
    <property type="match status" value="1"/>
</dbReference>